<dbReference type="RefSeq" id="WP_101579567.1">
    <property type="nucleotide sequence ID" value="NZ_PGVA01000087.1"/>
</dbReference>
<dbReference type="SUPFAM" id="SSF53098">
    <property type="entry name" value="Ribonuclease H-like"/>
    <property type="match status" value="1"/>
</dbReference>
<organism evidence="2 3">
    <name type="scientific">Bacillus canaveralius</name>
    <dbReference type="NCBI Taxonomy" id="1403243"/>
    <lineage>
        <taxon>Bacteria</taxon>
        <taxon>Bacillati</taxon>
        <taxon>Bacillota</taxon>
        <taxon>Bacilli</taxon>
        <taxon>Bacillales</taxon>
        <taxon>Bacillaceae</taxon>
        <taxon>Bacillus</taxon>
    </lineage>
</organism>
<comment type="caution">
    <text evidence="2">The sequence shown here is derived from an EMBL/GenBank/DDBJ whole genome shotgun (WGS) entry which is preliminary data.</text>
</comment>
<evidence type="ECO:0000259" key="1">
    <source>
        <dbReference type="Pfam" id="PF13610"/>
    </source>
</evidence>
<dbReference type="OrthoDB" id="1376408at2"/>
<proteinExistence type="predicted"/>
<dbReference type="InterPro" id="IPR032874">
    <property type="entry name" value="DDE_dom"/>
</dbReference>
<dbReference type="InterPro" id="IPR012337">
    <property type="entry name" value="RNaseH-like_sf"/>
</dbReference>
<dbReference type="AlphaFoldDB" id="A0A2N5GFQ9"/>
<dbReference type="Proteomes" id="UP000234951">
    <property type="component" value="Unassembled WGS sequence"/>
</dbReference>
<gene>
    <name evidence="2" type="ORF">CU635_22395</name>
</gene>
<protein>
    <submittedName>
        <fullName evidence="2">Transposase</fullName>
    </submittedName>
</protein>
<name>A0A2N5GFQ9_9BACI</name>
<dbReference type="Pfam" id="PF13610">
    <property type="entry name" value="DDE_Tnp_IS240"/>
    <property type="match status" value="1"/>
</dbReference>
<accession>A0A2N5GFQ9</accession>
<evidence type="ECO:0000313" key="2">
    <source>
        <dbReference type="EMBL" id="PLR79586.1"/>
    </source>
</evidence>
<sequence>MYSQLIIYLLEFIKYQDQIIRTLLTLLIGKSMFDKPTEKPVNKPYQKLQVDELPIIETLQKFDYRRLLDEYREKHGKPLKPVQRRSHSKVIVSKSINCPRCGAPSDYLYANNGEKGQYQCKVCSCLFNQKNHYSKEAVLKCPHCAKTLEKIKERKDFLIFKCKNNDCPYYQKKQIGLSQKEKKQFKKDPQSFKMRYIFRQFHIDYQPLAKRSPKKPKVDLSRLYVSPHTLGLILTYHVNYGLSARKTAALMKDVHGLTISHQSILNYENSVALMLKPYVDHYPYELSDQFCGDETYIRVNGRWHYLFFFFDAVKKIILSYPVSPNRDTQAAILAIDEVLLKMKEIPEDLTFVVDGNPIYLLAQHFFAQHDISFDVKQVIGLTNEDPVSTEFRPLKQIIERLNRTFKGNYRATHGFGSEQGSVSFVTLFVAY</sequence>
<dbReference type="EMBL" id="PGVA01000087">
    <property type="protein sequence ID" value="PLR79586.1"/>
    <property type="molecule type" value="Genomic_DNA"/>
</dbReference>
<feature type="domain" description="DDE" evidence="1">
    <location>
        <begin position="293"/>
        <end position="411"/>
    </location>
</feature>
<feature type="non-terminal residue" evidence="2">
    <location>
        <position position="431"/>
    </location>
</feature>
<evidence type="ECO:0000313" key="3">
    <source>
        <dbReference type="Proteomes" id="UP000234951"/>
    </source>
</evidence>
<reference evidence="2 3" key="1">
    <citation type="submission" date="2017-11" db="EMBL/GenBank/DDBJ databases">
        <title>Comparitive Functional Genomics of Dry Heat Resistant strains isolated from the Viking Spacecraft.</title>
        <authorList>
            <person name="Seuylemezian A."/>
            <person name="Cooper K."/>
            <person name="Vaishampayan P."/>
        </authorList>
    </citation>
    <scope>NUCLEOTIDE SEQUENCE [LARGE SCALE GENOMIC DNA]</scope>
    <source>
        <strain evidence="2 3">M4.6</strain>
    </source>
</reference>